<gene>
    <name evidence="1" type="ORF">PS918_01961</name>
</gene>
<name>A0A5E7RTD7_PSEFL</name>
<evidence type="ECO:0000313" key="2">
    <source>
        <dbReference type="Proteomes" id="UP000326611"/>
    </source>
</evidence>
<protein>
    <submittedName>
        <fullName evidence="1">Uncharacterized protein</fullName>
    </submittedName>
</protein>
<accession>A0A5E7RTD7</accession>
<proteinExistence type="predicted"/>
<dbReference type="AlphaFoldDB" id="A0A5E7RTD7"/>
<organism evidence="1 2">
    <name type="scientific">Pseudomonas fluorescens</name>
    <dbReference type="NCBI Taxonomy" id="294"/>
    <lineage>
        <taxon>Bacteria</taxon>
        <taxon>Pseudomonadati</taxon>
        <taxon>Pseudomonadota</taxon>
        <taxon>Gammaproteobacteria</taxon>
        <taxon>Pseudomonadales</taxon>
        <taxon>Pseudomonadaceae</taxon>
        <taxon>Pseudomonas</taxon>
    </lineage>
</organism>
<reference evidence="1 2" key="1">
    <citation type="submission" date="2019-09" db="EMBL/GenBank/DDBJ databases">
        <authorList>
            <person name="Chandra G."/>
            <person name="Truman W A."/>
        </authorList>
    </citation>
    <scope>NUCLEOTIDE SEQUENCE [LARGE SCALE GENOMIC DNA]</scope>
    <source>
        <strain evidence="1">PS918</strain>
    </source>
</reference>
<sequence length="197" mass="21829">MLGSSVSHFAGDDDERGFEQTAVGHLRVCMSGQFIHQQFDLPDIPLPCSLPELFPGITVRAIMGILGGTDINDVEGLRRTSDLNSGDAGDSATQGSGHHFMVVGLNTRTMQGRLIIQRLEGHWLTRPHRRPCLLKVLDNLLHRVQMGIKFLPLPRRELAFDFLNIRQGCLQQFSCSGLQCTSGSRTFAPACYCHQDL</sequence>
<dbReference type="EMBL" id="CABVIY010000002">
    <property type="protein sequence ID" value="VVP77154.1"/>
    <property type="molecule type" value="Genomic_DNA"/>
</dbReference>
<evidence type="ECO:0000313" key="1">
    <source>
        <dbReference type="EMBL" id="VVP77154.1"/>
    </source>
</evidence>
<dbReference type="Proteomes" id="UP000326611">
    <property type="component" value="Unassembled WGS sequence"/>
</dbReference>